<sequence>MKYIAMNYKKTKNHIKTYEVKGNGKKIDGIYYLSVSDAEVQKVHGMIEEQLSVKKNN</sequence>
<dbReference type="Gene3D" id="3.40.630.190">
    <property type="entry name" value="LCP protein"/>
    <property type="match status" value="1"/>
</dbReference>
<proteinExistence type="predicted"/>
<accession>A0A5B8RGM6</accession>
<reference evidence="1" key="1">
    <citation type="submission" date="2019-06" db="EMBL/GenBank/DDBJ databases">
        <authorList>
            <person name="Murdoch R.W."/>
            <person name="Fathepure B."/>
        </authorList>
    </citation>
    <scope>NUCLEOTIDE SEQUENCE</scope>
</reference>
<dbReference type="EMBL" id="MN079638">
    <property type="protein sequence ID" value="QEA08030.1"/>
    <property type="molecule type" value="Genomic_DNA"/>
</dbReference>
<protein>
    <submittedName>
        <fullName evidence="1">Transcriptional regulator LytR</fullName>
    </submittedName>
</protein>
<evidence type="ECO:0000313" key="1">
    <source>
        <dbReference type="EMBL" id="QEA08030.1"/>
    </source>
</evidence>
<organism evidence="1">
    <name type="scientific">uncultured organism</name>
    <dbReference type="NCBI Taxonomy" id="155900"/>
    <lineage>
        <taxon>unclassified sequences</taxon>
        <taxon>environmental samples</taxon>
    </lineage>
</organism>
<gene>
    <name evidence="1" type="primary">lytR</name>
    <name evidence="1" type="ORF">KBTEX_04398</name>
</gene>
<dbReference type="AlphaFoldDB" id="A0A5B8RGM6"/>
<name>A0A5B8RGM6_9ZZZZ</name>